<dbReference type="EMBL" id="JAHWLI010000010">
    <property type="protein sequence ID" value="MBW3115778.1"/>
    <property type="molecule type" value="Genomic_DNA"/>
</dbReference>
<protein>
    <submittedName>
        <fullName evidence="1">Host cell division inhibitor Icd-like protein</fullName>
    </submittedName>
</protein>
<accession>A0AAE2ZD54</accession>
<gene>
    <name evidence="1" type="ORF">KYI77_04815</name>
</gene>
<name>A0AAE2ZD54_PRORE</name>
<organism evidence="1 2">
    <name type="scientific">Providencia rettgeri</name>
    <dbReference type="NCBI Taxonomy" id="587"/>
    <lineage>
        <taxon>Bacteria</taxon>
        <taxon>Pseudomonadati</taxon>
        <taxon>Pseudomonadota</taxon>
        <taxon>Gammaproteobacteria</taxon>
        <taxon>Enterobacterales</taxon>
        <taxon>Morganellaceae</taxon>
        <taxon>Providencia</taxon>
    </lineage>
</organism>
<sequence length="169" mass="18929">MLHTSKWMGYSPYALAKSNVRIDTLNQLTATHDAPRVFFCVNAYAYLQFAVLYRSYSMVMLAGQPQGWLDSVNSSSINPVSVTTPLEIDTSGGDSLTKLTEIIVMMATPTHIQFKFLFLCVKRSDTTATPCRLEATAPNEHDARLQFSNDYQLYFAGQIRLNTTVENAQ</sequence>
<dbReference type="NCBIfam" id="NF033153">
    <property type="entry name" value="phage_ICD_like"/>
    <property type="match status" value="1"/>
</dbReference>
<evidence type="ECO:0000313" key="1">
    <source>
        <dbReference type="EMBL" id="MBW3115778.1"/>
    </source>
</evidence>
<dbReference type="RefSeq" id="WP_165879135.1">
    <property type="nucleotide sequence ID" value="NZ_ABFCQP020000004.1"/>
</dbReference>
<proteinExistence type="predicted"/>
<dbReference type="Proteomes" id="UP001155882">
    <property type="component" value="Unassembled WGS sequence"/>
</dbReference>
<reference evidence="1" key="1">
    <citation type="submission" date="2021-07" db="EMBL/GenBank/DDBJ databases">
        <authorList>
            <person name="Stanton E."/>
        </authorList>
    </citation>
    <scope>NUCLEOTIDE SEQUENCE</scope>
    <source>
        <strain evidence="1">2021EL-01139</strain>
    </source>
</reference>
<comment type="caution">
    <text evidence="1">The sequence shown here is derived from an EMBL/GenBank/DDBJ whole genome shotgun (WGS) entry which is preliminary data.</text>
</comment>
<dbReference type="Pfam" id="PF10554">
    <property type="entry name" value="Phage_ASH"/>
    <property type="match status" value="1"/>
</dbReference>
<dbReference type="AlphaFoldDB" id="A0AAE2ZD54"/>
<dbReference type="InterPro" id="IPR018880">
    <property type="entry name" value="Phage_P4_Ash"/>
</dbReference>
<evidence type="ECO:0000313" key="2">
    <source>
        <dbReference type="Proteomes" id="UP001155882"/>
    </source>
</evidence>